<sequence>MDQVDHLFTPAYHLDEGYYNTTNFEPQSFISPPEPATSSQADEEPLYVNAKQYFRILKRRVARARLEEVHRLSRQRKPYLHESRHKHAMRRPRGPGGRFLTAEEIAAQRSGQEGEAGPTLNTNAHDNDEDMAEDDHSPPTEPILQRSTSELQSQHIHSHEESPPDPISILNLSHSSTPIHHMQHNINVSLPSSVPIAVSPQAMYIQQQQQPQHPQVRNGHQHSLPQPNVDGMTSSAPVTLTSPYPYRMHHVPHPHAHARHHHSHMVQGLSLVKAQLMYRCKIFESV</sequence>
<dbReference type="GO" id="GO:0003700">
    <property type="term" value="F:DNA-binding transcription factor activity"/>
    <property type="evidence" value="ECO:0007669"/>
    <property type="project" value="UniProtKB-UniRule"/>
</dbReference>
<dbReference type="PANTHER" id="PTHR12632">
    <property type="entry name" value="TRANSCRIPTION FACTOR NF-Y ALPHA-RELATED"/>
    <property type="match status" value="1"/>
</dbReference>
<comment type="subunit">
    <text evidence="6">Heterotrimer.</text>
</comment>
<gene>
    <name evidence="8" type="ORF">LENED_003403</name>
</gene>
<evidence type="ECO:0000256" key="3">
    <source>
        <dbReference type="ARBA" id="ARBA00023125"/>
    </source>
</evidence>
<keyword evidence="4 6" id="KW-0804">Transcription</keyword>
<feature type="compositionally biased region" description="Polar residues" evidence="7">
    <location>
        <begin position="145"/>
        <end position="155"/>
    </location>
</feature>
<comment type="similarity">
    <text evidence="6">Belongs to the NFYA/HAP2 subunit family.</text>
</comment>
<feature type="compositionally biased region" description="Basic residues" evidence="7">
    <location>
        <begin position="77"/>
        <end position="93"/>
    </location>
</feature>
<reference evidence="8 9" key="2">
    <citation type="submission" date="2017-02" db="EMBL/GenBank/DDBJ databases">
        <title>A genome survey and senescence transcriptome analysis in Lentinula edodes.</title>
        <authorList>
            <person name="Sakamoto Y."/>
            <person name="Nakade K."/>
            <person name="Sato S."/>
            <person name="Yoshida Y."/>
            <person name="Miyazaki K."/>
            <person name="Natsume S."/>
            <person name="Konno N."/>
        </authorList>
    </citation>
    <scope>NUCLEOTIDE SEQUENCE [LARGE SCALE GENOMIC DNA]</scope>
    <source>
        <strain evidence="8 9">NBRC 111202</strain>
    </source>
</reference>
<dbReference type="Proteomes" id="UP000188533">
    <property type="component" value="Unassembled WGS sequence"/>
</dbReference>
<evidence type="ECO:0000256" key="5">
    <source>
        <dbReference type="ARBA" id="ARBA00023242"/>
    </source>
</evidence>
<accession>A0A1Q3E3I6</accession>
<protein>
    <recommendedName>
        <fullName evidence="6">Transcriptional activator HAP2</fullName>
    </recommendedName>
</protein>
<evidence type="ECO:0000256" key="1">
    <source>
        <dbReference type="ARBA" id="ARBA00004123"/>
    </source>
</evidence>
<comment type="subcellular location">
    <subcellularLocation>
        <location evidence="1 6">Nucleus</location>
    </subcellularLocation>
</comment>
<keyword evidence="9" id="KW-1185">Reference proteome</keyword>
<dbReference type="GO" id="GO:0003677">
    <property type="term" value="F:DNA binding"/>
    <property type="evidence" value="ECO:0007669"/>
    <property type="project" value="UniProtKB-KW"/>
</dbReference>
<dbReference type="EMBL" id="BDGU01000073">
    <property type="protein sequence ID" value="GAW01790.1"/>
    <property type="molecule type" value="Genomic_DNA"/>
</dbReference>
<evidence type="ECO:0000256" key="6">
    <source>
        <dbReference type="RuleBase" id="RU367155"/>
    </source>
</evidence>
<evidence type="ECO:0000256" key="7">
    <source>
        <dbReference type="SAM" id="MobiDB-lite"/>
    </source>
</evidence>
<feature type="region of interest" description="Disordered" evidence="7">
    <location>
        <begin position="77"/>
        <end position="170"/>
    </location>
</feature>
<keyword evidence="3 6" id="KW-0238">DNA-binding</keyword>
<comment type="caution">
    <text evidence="8">The sequence shown here is derived from an EMBL/GenBank/DDBJ whole genome shotgun (WGS) entry which is preliminary data.</text>
</comment>
<dbReference type="Gene3D" id="6.10.250.2430">
    <property type="match status" value="1"/>
</dbReference>
<evidence type="ECO:0000256" key="2">
    <source>
        <dbReference type="ARBA" id="ARBA00023015"/>
    </source>
</evidence>
<dbReference type="GO" id="GO:0005634">
    <property type="term" value="C:nucleus"/>
    <property type="evidence" value="ECO:0007669"/>
    <property type="project" value="UniProtKB-SubCell"/>
</dbReference>
<organism evidence="8 9">
    <name type="scientific">Lentinula edodes</name>
    <name type="common">Shiitake mushroom</name>
    <name type="synonym">Lentinus edodes</name>
    <dbReference type="NCBI Taxonomy" id="5353"/>
    <lineage>
        <taxon>Eukaryota</taxon>
        <taxon>Fungi</taxon>
        <taxon>Dikarya</taxon>
        <taxon>Basidiomycota</taxon>
        <taxon>Agaricomycotina</taxon>
        <taxon>Agaricomycetes</taxon>
        <taxon>Agaricomycetidae</taxon>
        <taxon>Agaricales</taxon>
        <taxon>Marasmiineae</taxon>
        <taxon>Omphalotaceae</taxon>
        <taxon>Lentinula</taxon>
    </lineage>
</organism>
<dbReference type="STRING" id="5353.A0A1Q3E3I6"/>
<reference evidence="8 9" key="1">
    <citation type="submission" date="2016-08" db="EMBL/GenBank/DDBJ databases">
        <authorList>
            <consortium name="Lentinula edodes genome sequencing consortium"/>
            <person name="Sakamoto Y."/>
            <person name="Nakade K."/>
            <person name="Sato S."/>
            <person name="Yoshida Y."/>
            <person name="Miyazaki K."/>
            <person name="Natsume S."/>
            <person name="Konno N."/>
        </authorList>
    </citation>
    <scope>NUCLEOTIDE SEQUENCE [LARGE SCALE GENOMIC DNA]</scope>
    <source>
        <strain evidence="8 9">NBRC 111202</strain>
    </source>
</reference>
<dbReference type="PROSITE" id="PS51152">
    <property type="entry name" value="NFYA_HAP2_2"/>
    <property type="match status" value="1"/>
</dbReference>
<dbReference type="AlphaFoldDB" id="A0A1Q3E3I6"/>
<dbReference type="Pfam" id="PF02045">
    <property type="entry name" value="CBFB_NFYA"/>
    <property type="match status" value="1"/>
</dbReference>
<evidence type="ECO:0000256" key="4">
    <source>
        <dbReference type="ARBA" id="ARBA00023163"/>
    </source>
</evidence>
<comment type="function">
    <text evidence="6">Component of the sequence-specific heterotrimeric transcription factor (NF-Y) which specifically recognizes a 5'-CCAAT-3' box motif found in the promoters of its target genes.</text>
</comment>
<proteinExistence type="inferred from homology"/>
<keyword evidence="2 6" id="KW-0805">Transcription regulation</keyword>
<evidence type="ECO:0000313" key="9">
    <source>
        <dbReference type="Proteomes" id="UP000188533"/>
    </source>
</evidence>
<dbReference type="SMART" id="SM00521">
    <property type="entry name" value="CBF"/>
    <property type="match status" value="1"/>
</dbReference>
<keyword evidence="5 6" id="KW-0539">Nucleus</keyword>
<dbReference type="PRINTS" id="PR00616">
    <property type="entry name" value="CCAATSUBUNTB"/>
</dbReference>
<evidence type="ECO:0000313" key="8">
    <source>
        <dbReference type="EMBL" id="GAW01790.1"/>
    </source>
</evidence>
<dbReference type="InterPro" id="IPR001289">
    <property type="entry name" value="NFYA"/>
</dbReference>
<name>A0A1Q3E3I6_LENED</name>